<evidence type="ECO:0000256" key="6">
    <source>
        <dbReference type="ARBA" id="ARBA00022989"/>
    </source>
</evidence>
<evidence type="ECO:0000313" key="9">
    <source>
        <dbReference type="EMBL" id="CAE0046297.1"/>
    </source>
</evidence>
<proteinExistence type="inferred from homology"/>
<dbReference type="EMBL" id="HBHW01018593">
    <property type="protein sequence ID" value="CAE0046302.1"/>
    <property type="molecule type" value="Transcribed_RNA"/>
</dbReference>
<evidence type="ECO:0000256" key="7">
    <source>
        <dbReference type="ARBA" id="ARBA00023136"/>
    </source>
</evidence>
<evidence type="ECO:0000313" key="10">
    <source>
        <dbReference type="EMBL" id="CAE0046302.1"/>
    </source>
</evidence>
<dbReference type="EMBL" id="HBHW01018588">
    <property type="protein sequence ID" value="CAE0046297.1"/>
    <property type="molecule type" value="Transcribed_RNA"/>
</dbReference>
<dbReference type="Pfam" id="PF08449">
    <property type="entry name" value="UAA"/>
    <property type="match status" value="1"/>
</dbReference>
<gene>
    <name evidence="9" type="ORF">RMAR00112_LOCUS14274</name>
    <name evidence="10" type="ORF">RMAR00112_LOCUS14279</name>
</gene>
<evidence type="ECO:0000256" key="3">
    <source>
        <dbReference type="ARBA" id="ARBA00022448"/>
    </source>
</evidence>
<keyword evidence="3" id="KW-0813">Transport</keyword>
<accession>A0A7S3ECX0</accession>
<feature type="transmembrane region" description="Helical" evidence="8">
    <location>
        <begin position="188"/>
        <end position="207"/>
    </location>
</feature>
<keyword evidence="6 8" id="KW-1133">Transmembrane helix</keyword>
<feature type="transmembrane region" description="Helical" evidence="8">
    <location>
        <begin position="33"/>
        <end position="52"/>
    </location>
</feature>
<dbReference type="PANTHER" id="PTHR10778">
    <property type="entry name" value="SOLUTE CARRIER FAMILY 35 MEMBER B"/>
    <property type="match status" value="1"/>
</dbReference>
<sequence>MGVGETENQASALESPTVTIVEKPKSFTSWWRISEVQGVICALSIWTCYLYYGFLHEKMFKVEYGGERFSYSIFLVFMQCIFNMAAAGIVLQLFPQERRDTTPHSSYALVSLSYLGAMVCSFTALHYISYPMQVLVKSCKMIPVMVMGVIISKRRYSWKETMCVLMITAGVAIFSYKPKAAQTGETSLIGILLLAASLICDGFTGPFQERIVGASNPTSHQMMFWQNFWAAVWLFAASAASGQGVAGTQFFYKHPEALKDGFFFCLASAVGQNFIFYTVRNLSALTCTTITTTRKFVTLLVSLVFFKHSLDTRQALAVVLVFTGIIWETVYKHQKKQAKLAAEKARAKAEKTE</sequence>
<dbReference type="InterPro" id="IPR013657">
    <property type="entry name" value="SCL35B1-4/HUT1"/>
</dbReference>
<name>A0A7S3ECX0_9RHOD</name>
<evidence type="ECO:0000256" key="4">
    <source>
        <dbReference type="ARBA" id="ARBA00022692"/>
    </source>
</evidence>
<evidence type="ECO:0000256" key="8">
    <source>
        <dbReference type="SAM" id="Phobius"/>
    </source>
</evidence>
<feature type="transmembrane region" description="Helical" evidence="8">
    <location>
        <begin position="106"/>
        <end position="128"/>
    </location>
</feature>
<protein>
    <recommendedName>
        <fullName evidence="11">Sugar phosphate transporter domain-containing protein</fullName>
    </recommendedName>
</protein>
<comment type="similarity">
    <text evidence="2">Belongs to the nucleotide-sugar transporter family. SLC35B subfamily.</text>
</comment>
<keyword evidence="7 8" id="KW-0472">Membrane</keyword>
<keyword evidence="4 8" id="KW-0812">Transmembrane</keyword>
<feature type="transmembrane region" description="Helical" evidence="8">
    <location>
        <begin position="258"/>
        <end position="277"/>
    </location>
</feature>
<feature type="transmembrane region" description="Helical" evidence="8">
    <location>
        <begin position="72"/>
        <end position="94"/>
    </location>
</feature>
<evidence type="ECO:0000256" key="5">
    <source>
        <dbReference type="ARBA" id="ARBA00022824"/>
    </source>
</evidence>
<organism evidence="10">
    <name type="scientific">Rhodosorus marinus</name>
    <dbReference type="NCBI Taxonomy" id="101924"/>
    <lineage>
        <taxon>Eukaryota</taxon>
        <taxon>Rhodophyta</taxon>
        <taxon>Stylonematophyceae</taxon>
        <taxon>Stylonematales</taxon>
        <taxon>Stylonemataceae</taxon>
        <taxon>Rhodosorus</taxon>
    </lineage>
</organism>
<evidence type="ECO:0000256" key="1">
    <source>
        <dbReference type="ARBA" id="ARBA00004477"/>
    </source>
</evidence>
<feature type="transmembrane region" description="Helical" evidence="8">
    <location>
        <begin position="158"/>
        <end position="176"/>
    </location>
</feature>
<dbReference type="InterPro" id="IPR037185">
    <property type="entry name" value="EmrE-like"/>
</dbReference>
<comment type="subcellular location">
    <subcellularLocation>
        <location evidence="1">Endoplasmic reticulum membrane</location>
        <topology evidence="1">Multi-pass membrane protein</topology>
    </subcellularLocation>
</comment>
<dbReference type="GO" id="GO:0000139">
    <property type="term" value="C:Golgi membrane"/>
    <property type="evidence" value="ECO:0007669"/>
    <property type="project" value="TreeGrafter"/>
</dbReference>
<dbReference type="PANTHER" id="PTHR10778:SF10">
    <property type="entry name" value="SOLUTE CARRIER FAMILY 35 MEMBER B1"/>
    <property type="match status" value="1"/>
</dbReference>
<dbReference type="GO" id="GO:0005460">
    <property type="term" value="F:UDP-glucose transmembrane transporter activity"/>
    <property type="evidence" value="ECO:0007669"/>
    <property type="project" value="TreeGrafter"/>
</dbReference>
<evidence type="ECO:0000256" key="2">
    <source>
        <dbReference type="ARBA" id="ARBA00010694"/>
    </source>
</evidence>
<dbReference type="GO" id="GO:0005789">
    <property type="term" value="C:endoplasmic reticulum membrane"/>
    <property type="evidence" value="ECO:0007669"/>
    <property type="project" value="UniProtKB-SubCell"/>
</dbReference>
<keyword evidence="5" id="KW-0256">Endoplasmic reticulum</keyword>
<dbReference type="GO" id="GO:0005459">
    <property type="term" value="F:UDP-galactose transmembrane transporter activity"/>
    <property type="evidence" value="ECO:0007669"/>
    <property type="project" value="TreeGrafter"/>
</dbReference>
<dbReference type="SUPFAM" id="SSF103481">
    <property type="entry name" value="Multidrug resistance efflux transporter EmrE"/>
    <property type="match status" value="2"/>
</dbReference>
<feature type="transmembrane region" description="Helical" evidence="8">
    <location>
        <begin position="228"/>
        <end position="252"/>
    </location>
</feature>
<evidence type="ECO:0008006" key="11">
    <source>
        <dbReference type="Google" id="ProtNLM"/>
    </source>
</evidence>
<reference evidence="10" key="1">
    <citation type="submission" date="2021-01" db="EMBL/GenBank/DDBJ databases">
        <authorList>
            <person name="Corre E."/>
            <person name="Pelletier E."/>
            <person name="Niang G."/>
            <person name="Scheremetjew M."/>
            <person name="Finn R."/>
            <person name="Kale V."/>
            <person name="Holt S."/>
            <person name="Cochrane G."/>
            <person name="Meng A."/>
            <person name="Brown T."/>
            <person name="Cohen L."/>
        </authorList>
    </citation>
    <scope>NUCLEOTIDE SEQUENCE</scope>
    <source>
        <strain evidence="10">CCMP 769</strain>
    </source>
</reference>
<dbReference type="AlphaFoldDB" id="A0A7S3ECX0"/>